<reference evidence="1 2" key="1">
    <citation type="submission" date="2024-01" db="EMBL/GenBank/DDBJ databases">
        <title>The genomes of 5 underutilized Papilionoideae crops provide insights into root nodulation and disease resistanc.</title>
        <authorList>
            <person name="Jiang F."/>
        </authorList>
    </citation>
    <scope>NUCLEOTIDE SEQUENCE [LARGE SCALE GENOMIC DNA]</scope>
    <source>
        <strain evidence="1">LVBAO_FW01</strain>
        <tissue evidence="1">Leaves</tissue>
    </source>
</reference>
<organism evidence="1 2">
    <name type="scientific">Canavalia gladiata</name>
    <name type="common">Sword bean</name>
    <name type="synonym">Dolichos gladiatus</name>
    <dbReference type="NCBI Taxonomy" id="3824"/>
    <lineage>
        <taxon>Eukaryota</taxon>
        <taxon>Viridiplantae</taxon>
        <taxon>Streptophyta</taxon>
        <taxon>Embryophyta</taxon>
        <taxon>Tracheophyta</taxon>
        <taxon>Spermatophyta</taxon>
        <taxon>Magnoliopsida</taxon>
        <taxon>eudicotyledons</taxon>
        <taxon>Gunneridae</taxon>
        <taxon>Pentapetalae</taxon>
        <taxon>rosids</taxon>
        <taxon>fabids</taxon>
        <taxon>Fabales</taxon>
        <taxon>Fabaceae</taxon>
        <taxon>Papilionoideae</taxon>
        <taxon>50 kb inversion clade</taxon>
        <taxon>NPAAA clade</taxon>
        <taxon>indigoferoid/millettioid clade</taxon>
        <taxon>Phaseoleae</taxon>
        <taxon>Canavalia</taxon>
    </lineage>
</organism>
<dbReference type="Proteomes" id="UP001367508">
    <property type="component" value="Unassembled WGS sequence"/>
</dbReference>
<evidence type="ECO:0000313" key="2">
    <source>
        <dbReference type="Proteomes" id="UP001367508"/>
    </source>
</evidence>
<keyword evidence="2" id="KW-1185">Reference proteome</keyword>
<evidence type="ECO:0000313" key="1">
    <source>
        <dbReference type="EMBL" id="KAK7340051.1"/>
    </source>
</evidence>
<dbReference type="EMBL" id="JAYMYQ010000004">
    <property type="protein sequence ID" value="KAK7340051.1"/>
    <property type="molecule type" value="Genomic_DNA"/>
</dbReference>
<name>A0AAN9LQ46_CANGL</name>
<dbReference type="AlphaFoldDB" id="A0AAN9LQ46"/>
<comment type="caution">
    <text evidence="1">The sequence shown here is derived from an EMBL/GenBank/DDBJ whole genome shotgun (WGS) entry which is preliminary data.</text>
</comment>
<proteinExistence type="predicted"/>
<protein>
    <submittedName>
        <fullName evidence="1">Uncharacterized protein</fullName>
    </submittedName>
</protein>
<sequence>MASFLGVFVVHKILSRKPVLYFILPKASQHPTPSSHITTPSSWIYDPHQHVELTKVLSYTPHQRERTSHHHSHTNLYTTLMPFHLHLSAEIRIVTCNITSHSHTSIYYPPMKFLIQLVSRSIQNLKASFS</sequence>
<gene>
    <name evidence="1" type="ORF">VNO77_20743</name>
</gene>
<accession>A0AAN9LQ46</accession>